<organism evidence="3 4">
    <name type="scientific">Candidatus Wildermuthbacteria bacterium RIFCSPHIGHO2_02_FULL_45_25</name>
    <dbReference type="NCBI Taxonomy" id="1802450"/>
    <lineage>
        <taxon>Bacteria</taxon>
        <taxon>Candidatus Wildermuthiibacteriota</taxon>
    </lineage>
</organism>
<name>A0A1G2R3A9_9BACT</name>
<protein>
    <recommendedName>
        <fullName evidence="5">Type II secretion system protein J</fullName>
    </recommendedName>
</protein>
<dbReference type="NCBIfam" id="TIGR02532">
    <property type="entry name" value="IV_pilin_GFxxxE"/>
    <property type="match status" value="1"/>
</dbReference>
<keyword evidence="2" id="KW-0472">Membrane</keyword>
<dbReference type="InterPro" id="IPR012902">
    <property type="entry name" value="N_methyl_site"/>
</dbReference>
<dbReference type="EMBL" id="MHTV01000020">
    <property type="protein sequence ID" value="OHA66879.1"/>
    <property type="molecule type" value="Genomic_DNA"/>
</dbReference>
<keyword evidence="2" id="KW-0812">Transmembrane</keyword>
<dbReference type="AlphaFoldDB" id="A0A1G2R3A9"/>
<feature type="region of interest" description="Disordered" evidence="1">
    <location>
        <begin position="178"/>
        <end position="199"/>
    </location>
</feature>
<keyword evidence="2" id="KW-1133">Transmembrane helix</keyword>
<evidence type="ECO:0000256" key="1">
    <source>
        <dbReference type="SAM" id="MobiDB-lite"/>
    </source>
</evidence>
<reference evidence="3 4" key="1">
    <citation type="journal article" date="2016" name="Nat. Commun.">
        <title>Thousands of microbial genomes shed light on interconnected biogeochemical processes in an aquifer system.</title>
        <authorList>
            <person name="Anantharaman K."/>
            <person name="Brown C.T."/>
            <person name="Hug L.A."/>
            <person name="Sharon I."/>
            <person name="Castelle C.J."/>
            <person name="Probst A.J."/>
            <person name="Thomas B.C."/>
            <person name="Singh A."/>
            <person name="Wilkins M.J."/>
            <person name="Karaoz U."/>
            <person name="Brodie E.L."/>
            <person name="Williams K.H."/>
            <person name="Hubbard S.S."/>
            <person name="Banfield J.F."/>
        </authorList>
    </citation>
    <scope>NUCLEOTIDE SEQUENCE [LARGE SCALE GENOMIC DNA]</scope>
</reference>
<accession>A0A1G2R3A9</accession>
<sequence>MKLRAYQQGFTLVEMLVATSIFVGVITMASALLLSSIQSQQHVIAQQELYDGVSYVAEYMSRAIRMAQKAKDSSCISDKWQAVIDEGTPGGSLLFINSKGECQQFKREVDAQGIGFISETIGSGGVSVRLTAKNIDVKAFRTTSFLESEQPAVEEFPSGKRQARLTFTIEAAARKGNPATQPSIIVQTTLSPRQVNPGN</sequence>
<evidence type="ECO:0000256" key="2">
    <source>
        <dbReference type="SAM" id="Phobius"/>
    </source>
</evidence>
<dbReference type="Proteomes" id="UP000178092">
    <property type="component" value="Unassembled WGS sequence"/>
</dbReference>
<evidence type="ECO:0008006" key="5">
    <source>
        <dbReference type="Google" id="ProtNLM"/>
    </source>
</evidence>
<feature type="transmembrane region" description="Helical" evidence="2">
    <location>
        <begin position="12"/>
        <end position="34"/>
    </location>
</feature>
<evidence type="ECO:0000313" key="4">
    <source>
        <dbReference type="Proteomes" id="UP000178092"/>
    </source>
</evidence>
<dbReference type="Pfam" id="PF07963">
    <property type="entry name" value="N_methyl"/>
    <property type="match status" value="1"/>
</dbReference>
<proteinExistence type="predicted"/>
<gene>
    <name evidence="3" type="ORF">A3C04_02455</name>
</gene>
<dbReference type="PROSITE" id="PS00409">
    <property type="entry name" value="PROKAR_NTER_METHYL"/>
    <property type="match status" value="1"/>
</dbReference>
<comment type="caution">
    <text evidence="3">The sequence shown here is derived from an EMBL/GenBank/DDBJ whole genome shotgun (WGS) entry which is preliminary data.</text>
</comment>
<evidence type="ECO:0000313" key="3">
    <source>
        <dbReference type="EMBL" id="OHA66879.1"/>
    </source>
</evidence>